<reference evidence="4 6" key="1">
    <citation type="submission" date="2015-09" db="EMBL/GenBank/DDBJ databases">
        <authorList>
            <consortium name="Pathogen Informatics"/>
        </authorList>
    </citation>
    <scope>NUCLEOTIDE SEQUENCE [LARGE SCALE GENOMIC DNA]</scope>
    <source>
        <strain evidence="4 6">2789STDY5834945</strain>
    </source>
</reference>
<reference evidence="5" key="2">
    <citation type="submission" date="2021-02" db="EMBL/GenBank/DDBJ databases">
        <title>Infant gut strain persistence is associated with maternal origin, phylogeny, and functional potential including surface adhesion and iron acquisition.</title>
        <authorList>
            <person name="Lou Y.C."/>
        </authorList>
    </citation>
    <scope>NUCLEOTIDE SEQUENCE</scope>
    <source>
        <strain evidence="5">L3_082_243G1_dasL3_082_243G1_maxbin2.maxbin.015s ta_sub</strain>
    </source>
</reference>
<dbReference type="KEGG" id="btho:Btheta7330_02227"/>
<evidence type="ECO:0000313" key="7">
    <source>
        <dbReference type="Proteomes" id="UP000782901"/>
    </source>
</evidence>
<accession>A0A0P0FET2</accession>
<name>A0A0P0FET2_BACT4</name>
<feature type="chain" id="PRO_5014235853" evidence="2">
    <location>
        <begin position="20"/>
        <end position="171"/>
    </location>
</feature>
<dbReference type="Proteomes" id="UP000782901">
    <property type="component" value="Unassembled WGS sequence"/>
</dbReference>
<dbReference type="RefSeq" id="WP_055218188.1">
    <property type="nucleotide sequence ID" value="NZ_CAXKYH010000015.1"/>
</dbReference>
<feature type="domain" description="Outer membrane protein beta-barrel" evidence="3">
    <location>
        <begin position="6"/>
        <end position="171"/>
    </location>
</feature>
<dbReference type="PATRIC" id="fig|818.23.peg.2305"/>
<gene>
    <name evidence="4" type="ORF">ERS852557_01895</name>
    <name evidence="5" type="ORF">KHY35_02725</name>
</gene>
<dbReference type="EMBL" id="JAGZEE010000002">
    <property type="protein sequence ID" value="MBS5409625.1"/>
    <property type="molecule type" value="Genomic_DNA"/>
</dbReference>
<dbReference type="InterPro" id="IPR011250">
    <property type="entry name" value="OMP/PagP_B-barrel"/>
</dbReference>
<sequence length="171" mass="18882">MKKGLLLVVVMLATIAVKAQDIYVGGSLNVWRNSTGNTTSFKVAPEIGYNFNETWALGAELNYSHEYVKQVTANTVTVAPYIRWSYYQNDAVRLFLDGTAAIGFVKIKDGDTTKAGQIGLRPGIAVKLNDHFSFIAKYGFLGYRKNVNTSGDSFGLMLTSEDLSIGFHYNF</sequence>
<dbReference type="Pfam" id="PF13505">
    <property type="entry name" value="OMP_b-brl"/>
    <property type="match status" value="1"/>
</dbReference>
<dbReference type="EMBL" id="CZBI01000002">
    <property type="protein sequence ID" value="CUP84676.1"/>
    <property type="molecule type" value="Genomic_DNA"/>
</dbReference>
<feature type="signal peptide" evidence="2">
    <location>
        <begin position="1"/>
        <end position="19"/>
    </location>
</feature>
<dbReference type="InterPro" id="IPR027385">
    <property type="entry name" value="Beta-barrel_OMP"/>
</dbReference>
<evidence type="ECO:0000313" key="6">
    <source>
        <dbReference type="Proteomes" id="UP000095541"/>
    </source>
</evidence>
<evidence type="ECO:0000256" key="1">
    <source>
        <dbReference type="ARBA" id="ARBA00022729"/>
    </source>
</evidence>
<evidence type="ECO:0000313" key="5">
    <source>
        <dbReference type="EMBL" id="MBS5409625.1"/>
    </source>
</evidence>
<organism evidence="5 7">
    <name type="scientific">Bacteroides thetaiotaomicron</name>
    <dbReference type="NCBI Taxonomy" id="818"/>
    <lineage>
        <taxon>Bacteria</taxon>
        <taxon>Pseudomonadati</taxon>
        <taxon>Bacteroidota</taxon>
        <taxon>Bacteroidia</taxon>
        <taxon>Bacteroidales</taxon>
        <taxon>Bacteroidaceae</taxon>
        <taxon>Bacteroides</taxon>
    </lineage>
</organism>
<evidence type="ECO:0000256" key="2">
    <source>
        <dbReference type="SAM" id="SignalP"/>
    </source>
</evidence>
<dbReference type="AlphaFoldDB" id="A0A0P0FET2"/>
<keyword evidence="1 2" id="KW-0732">Signal</keyword>
<evidence type="ECO:0000313" key="4">
    <source>
        <dbReference type="EMBL" id="CUP84676.1"/>
    </source>
</evidence>
<proteinExistence type="predicted"/>
<dbReference type="Gene3D" id="2.40.160.20">
    <property type="match status" value="1"/>
</dbReference>
<dbReference type="SUPFAM" id="SSF56925">
    <property type="entry name" value="OMPA-like"/>
    <property type="match status" value="1"/>
</dbReference>
<dbReference type="Proteomes" id="UP000095541">
    <property type="component" value="Unassembled WGS sequence"/>
</dbReference>
<protein>
    <submittedName>
        <fullName evidence="5">Outer membrane beta-barrel protein</fullName>
    </submittedName>
</protein>
<evidence type="ECO:0000259" key="3">
    <source>
        <dbReference type="Pfam" id="PF13505"/>
    </source>
</evidence>